<dbReference type="PaxDb" id="411902-CLOBOL_01463"/>
<dbReference type="CAZy" id="GH112">
    <property type="family name" value="Glycoside Hydrolase Family 112"/>
</dbReference>
<organism evidence="4 5">
    <name type="scientific">Enterocloster bolteae (strain ATCC BAA-613 / DSM 15670 / CCUG 46953 / JCM 12243 / WAL 16351)</name>
    <name type="common">Clostridium bolteae</name>
    <dbReference type="NCBI Taxonomy" id="411902"/>
    <lineage>
        <taxon>Bacteria</taxon>
        <taxon>Bacillati</taxon>
        <taxon>Bacillota</taxon>
        <taxon>Clostridia</taxon>
        <taxon>Lachnospirales</taxon>
        <taxon>Lachnospiraceae</taxon>
        <taxon>Enterocloster</taxon>
    </lineage>
</organism>
<comment type="caution">
    <text evidence="4">The sequence shown here is derived from an EMBL/GenBank/DDBJ whole genome shotgun (WGS) entry which is preliminary data.</text>
</comment>
<dbReference type="InterPro" id="IPR035363">
    <property type="entry name" value="LBP_M"/>
</dbReference>
<dbReference type="InterPro" id="IPR013780">
    <property type="entry name" value="Glyco_hydro_b"/>
</dbReference>
<dbReference type="Pfam" id="PF09508">
    <property type="entry name" value="Lact_bio_phlase"/>
    <property type="match status" value="2"/>
</dbReference>
<protein>
    <recommendedName>
        <fullName evidence="6">1,3-beta-galactosyl-N-acetylhexosamine phosphorylase</fullName>
    </recommendedName>
</protein>
<evidence type="ECO:0000259" key="1">
    <source>
        <dbReference type="Pfam" id="PF09508"/>
    </source>
</evidence>
<proteinExistence type="predicted"/>
<evidence type="ECO:0000313" key="4">
    <source>
        <dbReference type="EMBL" id="EDP18109.1"/>
    </source>
</evidence>
<dbReference type="Proteomes" id="UP000005396">
    <property type="component" value="Unassembled WGS sequence"/>
</dbReference>
<accession>A8RL01</accession>
<sequence>MSKTKGRVTLPSESGFLKETKELMERWGADAIRDSDGTKLDKDVKSLDAEIYTTYFVARGHNEFAAKHMEECQQLYLMSRRFTAVGNHLEMDFMEGYFDQQVVPDCYHDPKKWWEVMDRTTGQAVPVSQWELTGASMPEGFCSGSEFKGVFKGAGDTADAGNAADAGNTAETKKAEAVSAPMRVVLEHASPFHEYTVSFLAYAVWDPTQMYNHITNNWGDKPHEIPFDVRQEASGLFAREYLVQWLKDNPDTDVVRFTTFFYHFTLVFGSDAKEKFVDWFGYGATVSVKALEEFQAEYGYALRPEDIVDNGYYNSSFRVPTRQYRDYMDFIQRFVAEKARELVELVHQAGRKAMMFLGDNWIGTEPYGAYFPEIGLDAVVGSVGGGATLRLISDIPGVSYTEGRFLPYFFPDTFYEGNDPVPEAVENWICARRALMRKPVDRIGYGGYLSLAYKFPGFVDYIEKVAEEFREIYGNIGGSRPFCGLKAAVLNCWGKLRSWQPYMVAHALWYKQTYTYFGILEALSGAGVDVVFMSFDDIRSSGIPEDVDVIINAGDAGTAWSGGDEWLDEQIVTAVRRFVWEGGGFVGVGEPSAVQRGGRYFQLADVLGVDKEQGFTLSTDKYHVTQADSHFITQDVPRDESGRLVLDFGEGMKNVYALGTDTEIGEYSDHEVHLSAHPYGRGRGVYLAGLPYSHENTRLLIRSMYYAACKEGEMKKWFSDNLFCEVHGYPEAGKYAVVNNTSRGQSTVVYDGDGHGTSMELLPCEIKWFDL</sequence>
<dbReference type="Gene3D" id="3.40.50.880">
    <property type="match status" value="1"/>
</dbReference>
<dbReference type="Pfam" id="PF17385">
    <property type="entry name" value="LBP_M"/>
    <property type="match status" value="1"/>
</dbReference>
<gene>
    <name evidence="4" type="ORF">CLOBOL_01463</name>
</gene>
<dbReference type="GO" id="GO:0004645">
    <property type="term" value="F:1,4-alpha-oligoglucan phosphorylase activity"/>
    <property type="evidence" value="ECO:0007669"/>
    <property type="project" value="InterPro"/>
</dbReference>
<dbReference type="InterPro" id="IPR012711">
    <property type="entry name" value="Lacto-N-biose_phosphorylase"/>
</dbReference>
<dbReference type="NCBIfam" id="TIGR02336">
    <property type="entry name" value="1,3-beta-galactosyl-N-acetylhexosamine phosphorylase"/>
    <property type="match status" value="1"/>
</dbReference>
<dbReference type="SUPFAM" id="SSF52317">
    <property type="entry name" value="Class I glutamine amidotransferase-like"/>
    <property type="match status" value="1"/>
</dbReference>
<dbReference type="eggNOG" id="COG5426">
    <property type="taxonomic scope" value="Bacteria"/>
</dbReference>
<dbReference type="RefSeq" id="WP_002569047.1">
    <property type="nucleotide sequence ID" value="NZ_DS480676.1"/>
</dbReference>
<dbReference type="HOGENOM" id="CLU_022367_0_0_9"/>
<evidence type="ECO:0008006" key="6">
    <source>
        <dbReference type="Google" id="ProtNLM"/>
    </source>
</evidence>
<reference evidence="4 5" key="2">
    <citation type="submission" date="2007-09" db="EMBL/GenBank/DDBJ databases">
        <title>Draft genome sequence of Clostridium bolteae (ATCC BAA-613).</title>
        <authorList>
            <person name="Sudarsanam P."/>
            <person name="Ley R."/>
            <person name="Guruge J."/>
            <person name="Turnbaugh P.J."/>
            <person name="Mahowald M."/>
            <person name="Liep D."/>
            <person name="Gordon J."/>
        </authorList>
    </citation>
    <scope>NUCLEOTIDE SEQUENCE [LARGE SCALE GENOMIC DNA]</scope>
    <source>
        <strain evidence="5">ATCC BAA-613 / DSM 15670 / CCUG 46953 / JCM 12243 / WAL 16351</strain>
    </source>
</reference>
<evidence type="ECO:0000259" key="3">
    <source>
        <dbReference type="Pfam" id="PF17386"/>
    </source>
</evidence>
<evidence type="ECO:0000259" key="2">
    <source>
        <dbReference type="Pfam" id="PF17385"/>
    </source>
</evidence>
<dbReference type="Pfam" id="PF17386">
    <property type="entry name" value="LBP_C"/>
    <property type="match status" value="1"/>
</dbReference>
<evidence type="ECO:0000313" key="5">
    <source>
        <dbReference type="Proteomes" id="UP000005396"/>
    </source>
</evidence>
<feature type="domain" description="Lacto-N-biose phosphorylase C-terminal" evidence="3">
    <location>
        <begin position="717"/>
        <end position="769"/>
    </location>
</feature>
<dbReference type="Gene3D" id="2.60.40.1180">
    <property type="entry name" value="Golgi alpha-mannosidase II"/>
    <property type="match status" value="1"/>
</dbReference>
<feature type="domain" description="Lacto-N-biose phosphorylase central" evidence="2">
    <location>
        <begin position="486"/>
        <end position="711"/>
    </location>
</feature>
<reference evidence="4 5" key="1">
    <citation type="submission" date="2007-08" db="EMBL/GenBank/DDBJ databases">
        <authorList>
            <person name="Fulton L."/>
            <person name="Clifton S."/>
            <person name="Fulton B."/>
            <person name="Xu J."/>
            <person name="Minx P."/>
            <person name="Pepin K.H."/>
            <person name="Johnson M."/>
            <person name="Thiruvilangam P."/>
            <person name="Bhonagiri V."/>
            <person name="Nash W.E."/>
            <person name="Mardis E.R."/>
            <person name="Wilson R.K."/>
        </authorList>
    </citation>
    <scope>NUCLEOTIDE SEQUENCE [LARGE SCALE GENOMIC DNA]</scope>
    <source>
        <strain evidence="5">ATCC BAA-613 / DSM 15670 / CCUG 46953 / JCM 12243 / WAL 16351</strain>
    </source>
</reference>
<dbReference type="EMBL" id="ABCC02000017">
    <property type="protein sequence ID" value="EDP18109.1"/>
    <property type="molecule type" value="Genomic_DNA"/>
</dbReference>
<name>A8RL01_ENTBW</name>
<dbReference type="AlphaFoldDB" id="A8RL01"/>
<feature type="domain" description="Lacto-N-biose phosphorylase-like N-terminal TIM barrel" evidence="1">
    <location>
        <begin position="174"/>
        <end position="482"/>
    </location>
</feature>
<dbReference type="InterPro" id="IPR035356">
    <property type="entry name" value="LBP_C"/>
</dbReference>
<dbReference type="InterPro" id="IPR029062">
    <property type="entry name" value="Class_I_gatase-like"/>
</dbReference>
<dbReference type="InterPro" id="IPR035080">
    <property type="entry name" value="Lact_bio_phlase-like_N"/>
</dbReference>
<dbReference type="Gene3D" id="3.20.20.80">
    <property type="entry name" value="Glycosidases"/>
    <property type="match status" value="2"/>
</dbReference>
<feature type="domain" description="Lacto-N-biose phosphorylase-like N-terminal TIM barrel" evidence="1">
    <location>
        <begin position="6"/>
        <end position="133"/>
    </location>
</feature>